<dbReference type="Proteomes" id="UP000540191">
    <property type="component" value="Unassembled WGS sequence"/>
</dbReference>
<protein>
    <submittedName>
        <fullName evidence="2">Pimeloyl-ACP methyl ester carboxylesterase</fullName>
    </submittedName>
</protein>
<dbReference type="PANTHER" id="PTHR37017:SF11">
    <property type="entry name" value="ESTERASE_LIPASE_THIOESTERASE DOMAIN-CONTAINING PROTEIN"/>
    <property type="match status" value="1"/>
</dbReference>
<dbReference type="InterPro" id="IPR052897">
    <property type="entry name" value="Sec-Metab_Biosynth_Hydrolase"/>
</dbReference>
<evidence type="ECO:0000313" key="3">
    <source>
        <dbReference type="Proteomes" id="UP000540191"/>
    </source>
</evidence>
<sequence length="242" mass="25846">MTSNATDQPHVILVPGYWLGAWAWDDVVPALKEQGLDVEAITPSGLDEQDPNRKNTTLQDQVDALQALVEQAGGDVVLVGHSGANAAVSTVTDRTPQLLRRVIWVDSGPMPDGGAFAPELPQDIEELPLPDFDTLGQQASLEGLSDGQLKTFRARAVPEPAGVARATVSLTNDRRHSVPTTLICCSLPSNQVLELAQARHPMFAAVNDLIDVQIVDLPTGHWPMWSRSEDLANAIAAAALAS</sequence>
<dbReference type="AlphaFoldDB" id="A0A7W7GMC0"/>
<evidence type="ECO:0000313" key="2">
    <source>
        <dbReference type="EMBL" id="MBB4734737.1"/>
    </source>
</evidence>
<gene>
    <name evidence="2" type="ORF">HDA30_000245</name>
</gene>
<proteinExistence type="predicted"/>
<reference evidence="2 3" key="1">
    <citation type="submission" date="2020-08" db="EMBL/GenBank/DDBJ databases">
        <title>Sequencing the genomes of 1000 actinobacteria strains.</title>
        <authorList>
            <person name="Klenk H.-P."/>
        </authorList>
    </citation>
    <scope>NUCLEOTIDE SEQUENCE [LARGE SCALE GENOMIC DNA]</scope>
    <source>
        <strain evidence="2 3">DSM 23974</strain>
    </source>
</reference>
<feature type="domain" description="AB hydrolase-1" evidence="1">
    <location>
        <begin position="11"/>
        <end position="233"/>
    </location>
</feature>
<comment type="caution">
    <text evidence="2">The sequence shown here is derived from an EMBL/GenBank/DDBJ whole genome shotgun (WGS) entry which is preliminary data.</text>
</comment>
<dbReference type="RefSeq" id="WP_015780342.1">
    <property type="nucleotide sequence ID" value="NZ_JACHNA010000001.1"/>
</dbReference>
<dbReference type="Gene3D" id="3.40.50.1820">
    <property type="entry name" value="alpha/beta hydrolase"/>
    <property type="match status" value="1"/>
</dbReference>
<dbReference type="PANTHER" id="PTHR37017">
    <property type="entry name" value="AB HYDROLASE-1 DOMAIN-CONTAINING PROTEIN-RELATED"/>
    <property type="match status" value="1"/>
</dbReference>
<keyword evidence="3" id="KW-1185">Reference proteome</keyword>
<dbReference type="GO" id="GO:0003824">
    <property type="term" value="F:catalytic activity"/>
    <property type="evidence" value="ECO:0007669"/>
    <property type="project" value="UniProtKB-ARBA"/>
</dbReference>
<dbReference type="SUPFAM" id="SSF53474">
    <property type="entry name" value="alpha/beta-Hydrolases"/>
    <property type="match status" value="1"/>
</dbReference>
<dbReference type="EMBL" id="JACHNA010000001">
    <property type="protein sequence ID" value="MBB4734737.1"/>
    <property type="molecule type" value="Genomic_DNA"/>
</dbReference>
<name>A0A7W7GMC0_9MICC</name>
<dbReference type="InterPro" id="IPR029058">
    <property type="entry name" value="AB_hydrolase_fold"/>
</dbReference>
<dbReference type="Pfam" id="PF12697">
    <property type="entry name" value="Abhydrolase_6"/>
    <property type="match status" value="1"/>
</dbReference>
<accession>A0A7W7GMC0</accession>
<organism evidence="2 3">
    <name type="scientific">Micrococcus cohnii</name>
    <dbReference type="NCBI Taxonomy" id="993416"/>
    <lineage>
        <taxon>Bacteria</taxon>
        <taxon>Bacillati</taxon>
        <taxon>Actinomycetota</taxon>
        <taxon>Actinomycetes</taxon>
        <taxon>Micrococcales</taxon>
        <taxon>Micrococcaceae</taxon>
        <taxon>Micrococcus</taxon>
    </lineage>
</organism>
<dbReference type="InterPro" id="IPR000073">
    <property type="entry name" value="AB_hydrolase_1"/>
</dbReference>
<evidence type="ECO:0000259" key="1">
    <source>
        <dbReference type="Pfam" id="PF12697"/>
    </source>
</evidence>